<dbReference type="SMART" id="SM00862">
    <property type="entry name" value="Trans_reg_C"/>
    <property type="match status" value="1"/>
</dbReference>
<accession>A0A545U847</accession>
<feature type="compositionally biased region" description="Basic and acidic residues" evidence="4">
    <location>
        <begin position="139"/>
        <end position="150"/>
    </location>
</feature>
<dbReference type="GO" id="GO:0006355">
    <property type="term" value="P:regulation of DNA-templated transcription"/>
    <property type="evidence" value="ECO:0007669"/>
    <property type="project" value="InterPro"/>
</dbReference>
<dbReference type="GO" id="GO:0003677">
    <property type="term" value="F:DNA binding"/>
    <property type="evidence" value="ECO:0007669"/>
    <property type="project" value="UniProtKB-UniRule"/>
</dbReference>
<feature type="DNA-binding region" description="OmpR/PhoB-type" evidence="3">
    <location>
        <begin position="22"/>
        <end position="122"/>
    </location>
</feature>
<feature type="region of interest" description="Disordered" evidence="4">
    <location>
        <begin position="133"/>
        <end position="152"/>
    </location>
</feature>
<dbReference type="Gene3D" id="1.10.10.10">
    <property type="entry name" value="Winged helix-like DNA-binding domain superfamily/Winged helix DNA-binding domain"/>
    <property type="match status" value="1"/>
</dbReference>
<dbReference type="Gene3D" id="2.130.10.10">
    <property type="entry name" value="YVTN repeat-like/Quinoprotein amine dehydrogenase"/>
    <property type="match status" value="1"/>
</dbReference>
<gene>
    <name evidence="6" type="ORF">FKG94_01925</name>
</gene>
<name>A0A545U847_9GAMM</name>
<keyword evidence="2 3" id="KW-0238">DNA-binding</keyword>
<dbReference type="PROSITE" id="PS51755">
    <property type="entry name" value="OMPR_PHOB"/>
    <property type="match status" value="1"/>
</dbReference>
<dbReference type="PANTHER" id="PTHR36842">
    <property type="entry name" value="PROTEIN TOLB HOMOLOG"/>
    <property type="match status" value="1"/>
</dbReference>
<evidence type="ECO:0000256" key="4">
    <source>
        <dbReference type="SAM" id="MobiDB-lite"/>
    </source>
</evidence>
<comment type="caution">
    <text evidence="6">The sequence shown here is derived from an EMBL/GenBank/DDBJ whole genome shotgun (WGS) entry which is preliminary data.</text>
</comment>
<dbReference type="AlphaFoldDB" id="A0A545U847"/>
<dbReference type="SUPFAM" id="SSF82171">
    <property type="entry name" value="DPP6 N-terminal domain-like"/>
    <property type="match status" value="1"/>
</dbReference>
<dbReference type="GO" id="GO:0000160">
    <property type="term" value="P:phosphorelay signal transduction system"/>
    <property type="evidence" value="ECO:0007669"/>
    <property type="project" value="InterPro"/>
</dbReference>
<evidence type="ECO:0000313" key="7">
    <source>
        <dbReference type="Proteomes" id="UP000319732"/>
    </source>
</evidence>
<reference evidence="6 7" key="1">
    <citation type="submission" date="2019-06" db="EMBL/GenBank/DDBJ databases">
        <title>Whole genome sequence for Cellvibrionaceae sp. R142.</title>
        <authorList>
            <person name="Wang G."/>
        </authorList>
    </citation>
    <scope>NUCLEOTIDE SEQUENCE [LARGE SCALE GENOMIC DNA]</scope>
    <source>
        <strain evidence="6 7">R142</strain>
    </source>
</reference>
<evidence type="ECO:0000259" key="5">
    <source>
        <dbReference type="PROSITE" id="PS51755"/>
    </source>
</evidence>
<dbReference type="InterPro" id="IPR036388">
    <property type="entry name" value="WH-like_DNA-bd_sf"/>
</dbReference>
<dbReference type="InterPro" id="IPR011042">
    <property type="entry name" value="6-blade_b-propeller_TolB-like"/>
</dbReference>
<proteinExistence type="inferred from homology"/>
<dbReference type="PANTHER" id="PTHR36842:SF1">
    <property type="entry name" value="PROTEIN TOLB"/>
    <property type="match status" value="1"/>
</dbReference>
<evidence type="ECO:0000256" key="3">
    <source>
        <dbReference type="PROSITE-ProRule" id="PRU01091"/>
    </source>
</evidence>
<dbReference type="Gene3D" id="2.120.10.30">
    <property type="entry name" value="TolB, C-terminal domain"/>
    <property type="match status" value="2"/>
</dbReference>
<feature type="domain" description="OmpR/PhoB-type" evidence="5">
    <location>
        <begin position="22"/>
        <end position="122"/>
    </location>
</feature>
<dbReference type="InterPro" id="IPR016032">
    <property type="entry name" value="Sig_transdc_resp-reg_C-effctor"/>
</dbReference>
<dbReference type="OrthoDB" id="9812921at2"/>
<dbReference type="SUPFAM" id="SSF46894">
    <property type="entry name" value="C-terminal effector domain of the bipartite response regulators"/>
    <property type="match status" value="1"/>
</dbReference>
<evidence type="ECO:0000313" key="6">
    <source>
        <dbReference type="EMBL" id="TQV85629.1"/>
    </source>
</evidence>
<organism evidence="6 7">
    <name type="scientific">Exilibacterium tricleocarpae</name>
    <dbReference type="NCBI Taxonomy" id="2591008"/>
    <lineage>
        <taxon>Bacteria</taxon>
        <taxon>Pseudomonadati</taxon>
        <taxon>Pseudomonadota</taxon>
        <taxon>Gammaproteobacteria</taxon>
        <taxon>Cellvibrionales</taxon>
        <taxon>Cellvibrionaceae</taxon>
        <taxon>Exilibacterium</taxon>
    </lineage>
</organism>
<comment type="similarity">
    <text evidence="1">Belongs to the TolB family.</text>
</comment>
<dbReference type="InterPro" id="IPR011659">
    <property type="entry name" value="WD40"/>
</dbReference>
<dbReference type="Pfam" id="PF07676">
    <property type="entry name" value="PD40"/>
    <property type="match status" value="2"/>
</dbReference>
<protein>
    <recommendedName>
        <fullName evidence="5">OmpR/PhoB-type domain-containing protein</fullName>
    </recommendedName>
</protein>
<dbReference type="Pfam" id="PF00486">
    <property type="entry name" value="Trans_reg_C"/>
    <property type="match status" value="1"/>
</dbReference>
<dbReference type="Proteomes" id="UP000319732">
    <property type="component" value="Unassembled WGS sequence"/>
</dbReference>
<dbReference type="EMBL" id="VHSG01000003">
    <property type="protein sequence ID" value="TQV85629.1"/>
    <property type="molecule type" value="Genomic_DNA"/>
</dbReference>
<dbReference type="InterPro" id="IPR001867">
    <property type="entry name" value="OmpR/PhoB-type_DNA-bd"/>
</dbReference>
<evidence type="ECO:0000256" key="1">
    <source>
        <dbReference type="ARBA" id="ARBA00009820"/>
    </source>
</evidence>
<dbReference type="CDD" id="cd00383">
    <property type="entry name" value="trans_reg_C"/>
    <property type="match status" value="1"/>
</dbReference>
<dbReference type="InterPro" id="IPR015943">
    <property type="entry name" value="WD40/YVTN_repeat-like_dom_sf"/>
</dbReference>
<evidence type="ECO:0000256" key="2">
    <source>
        <dbReference type="ARBA" id="ARBA00023125"/>
    </source>
</evidence>
<sequence>MISVKSAVCYRRGSFMHQTKLGNSFRLGYCLIQPSTLSIQLDGCEKQTLQPKFVEVISYLAEHYPRVIPRQELIDTIWNGNDSVGEKALTNAVWHLRQHLKSPDAEKEIIETIRKVGYRLVIAPQWLDEVGAPASYPAKPDRQPDHRVSGRDGTSITKGLLKFVAYSVVVPCSILLSWYYLTQYEPIQEPDIQRVTTDPGSELYVAPSPDGRYIVYHWRTFGQPINLFMRDLEQPQMPARQLTFDNLRQRFSVWSNDGQYLYFHRRNRLQSSCEILQIKVDTNQEKPIASCGLNSGFIYMDISPDDRILAFQGYDDKTNSRGIYFVELDNPGAEAVRFSCTVDCDYTDRDMAFSPDGQHIAVTRRRNSYDENIYLVDLATKNARQLTEGEENITGLTWHTDSTKLVYATERADVSSGYIIDIHSKKIHSLNIDGFGFPAYSRKTGELFYEQRVRQSKILSLQLNNTVSRTPFPVVESKFSHHSPNYSKRMDKIVYVSNESGHYELWTADSDGRNRQQLSRLKTNVRYPRWSNGDSRVVFIGQAESNRGDAIYIMDTESGKLSTLSTDYDDFDRPSWSYDDSAIVVGVYENSTSEIYQFDIDNGTARQLTADSGRFGIMTTPTTLVYTRHGRGLWQRDIDTDAPPVEKIDSRVFSHPYAWTYAAGGVYFRRNRSDHHQIIHYDFDQQRLTTLVRLPIRTFRSYGTLSFLPQEGKLLYAGTEYPQADIKKMKHPLLP</sequence>
<keyword evidence="7" id="KW-1185">Reference proteome</keyword>